<keyword evidence="3" id="KW-1185">Reference proteome</keyword>
<accession>A0ABT7VDD6</accession>
<evidence type="ECO:0000256" key="1">
    <source>
        <dbReference type="SAM" id="Phobius"/>
    </source>
</evidence>
<reference evidence="3" key="1">
    <citation type="submission" date="2023-07" db="EMBL/GenBank/DDBJ databases">
        <title>Identification and characterization of horizontal gene transfer across gut microbiota members of farm animals based on homology search.</title>
        <authorList>
            <person name="Schwarzerova J."/>
            <person name="Nykrynova M."/>
            <person name="Jureckova K."/>
            <person name="Cejkova D."/>
            <person name="Rychlik I."/>
        </authorList>
    </citation>
    <scope>NUCLEOTIDE SEQUENCE [LARGE SCALE GENOMIC DNA]</scope>
    <source>
        <strain evidence="3">109_WCHN</strain>
    </source>
</reference>
<protein>
    <submittedName>
        <fullName evidence="2">Uncharacterized protein</fullName>
    </submittedName>
</protein>
<keyword evidence="1" id="KW-1133">Transmembrane helix</keyword>
<evidence type="ECO:0000313" key="3">
    <source>
        <dbReference type="Proteomes" id="UP001169458"/>
    </source>
</evidence>
<organism evidence="2 3">
    <name type="scientific">Bacteroides gallinaceum</name>
    <dbReference type="NCBI Taxonomy" id="1462571"/>
    <lineage>
        <taxon>Bacteria</taxon>
        <taxon>Pseudomonadati</taxon>
        <taxon>Bacteroidota</taxon>
        <taxon>Bacteroidia</taxon>
        <taxon>Bacteroidales</taxon>
        <taxon>Bacteroidaceae</taxon>
        <taxon>Bacteroides</taxon>
    </lineage>
</organism>
<feature type="transmembrane region" description="Helical" evidence="1">
    <location>
        <begin position="21"/>
        <end position="44"/>
    </location>
</feature>
<keyword evidence="1" id="KW-0472">Membrane</keyword>
<name>A0ABT7VDD6_9BACE</name>
<keyword evidence="1" id="KW-0812">Transmembrane</keyword>
<dbReference type="EMBL" id="JAUDEN010000004">
    <property type="protein sequence ID" value="MDM8324297.1"/>
    <property type="molecule type" value="Genomic_DNA"/>
</dbReference>
<gene>
    <name evidence="2" type="ORF">QUW60_03475</name>
</gene>
<proteinExistence type="predicted"/>
<comment type="caution">
    <text evidence="2">The sequence shown here is derived from an EMBL/GenBank/DDBJ whole genome shotgun (WGS) entry which is preliminary data.</text>
</comment>
<dbReference type="RefSeq" id="WP_289558445.1">
    <property type="nucleotide sequence ID" value="NZ_JAUDEN010000004.1"/>
</dbReference>
<dbReference type="Proteomes" id="UP001169458">
    <property type="component" value="Unassembled WGS sequence"/>
</dbReference>
<sequence>MDDGNSHSEKMRRIMSQKPAYLVRWGNTWLLALLLLLAAGWLVWQAV</sequence>
<evidence type="ECO:0000313" key="2">
    <source>
        <dbReference type="EMBL" id="MDM8324297.1"/>
    </source>
</evidence>